<dbReference type="SUPFAM" id="SSF51735">
    <property type="entry name" value="NAD(P)-binding Rossmann-fold domains"/>
    <property type="match status" value="2"/>
</dbReference>
<feature type="active site" description="Proton acceptor; for dehydratase activity" evidence="9">
    <location>
        <position position="966"/>
    </location>
</feature>
<gene>
    <name evidence="13" type="ORF">SSOG_00528</name>
</gene>
<dbReference type="InterPro" id="IPR016035">
    <property type="entry name" value="Acyl_Trfase/lysoPLipase"/>
</dbReference>
<evidence type="ECO:0000256" key="4">
    <source>
        <dbReference type="ARBA" id="ARBA00022553"/>
    </source>
</evidence>
<dbReference type="InterPro" id="IPR020806">
    <property type="entry name" value="PKS_PP-bd"/>
</dbReference>
<dbReference type="SUPFAM" id="SSF55048">
    <property type="entry name" value="Probable ACP-binding domain of malonyl-CoA ACP transacylase"/>
    <property type="match status" value="1"/>
</dbReference>
<dbReference type="Gene3D" id="3.30.70.3290">
    <property type="match status" value="1"/>
</dbReference>
<dbReference type="CDD" id="cd08956">
    <property type="entry name" value="KR_3_FAS_SDR_x"/>
    <property type="match status" value="1"/>
</dbReference>
<dbReference type="InterPro" id="IPR013968">
    <property type="entry name" value="PKS_KR"/>
</dbReference>
<dbReference type="PROSITE" id="PS52019">
    <property type="entry name" value="PKS_MFAS_DH"/>
    <property type="match status" value="1"/>
</dbReference>
<dbReference type="InterPro" id="IPR018201">
    <property type="entry name" value="Ketoacyl_synth_AS"/>
</dbReference>
<dbReference type="Gene3D" id="3.40.50.720">
    <property type="entry name" value="NAD(P)-binding Rossmann-like Domain"/>
    <property type="match status" value="1"/>
</dbReference>
<evidence type="ECO:0000256" key="9">
    <source>
        <dbReference type="PROSITE-ProRule" id="PRU01363"/>
    </source>
</evidence>
<dbReference type="Proteomes" id="UP000003963">
    <property type="component" value="Unassembled WGS sequence"/>
</dbReference>
<feature type="active site" description="Proton donor; for dehydratase activity" evidence="9">
    <location>
        <position position="1131"/>
    </location>
</feature>
<evidence type="ECO:0000256" key="8">
    <source>
        <dbReference type="ARBA" id="ARBA00023315"/>
    </source>
</evidence>
<dbReference type="InterPro" id="IPR016039">
    <property type="entry name" value="Thiolase-like"/>
</dbReference>
<dbReference type="Gene3D" id="3.40.366.10">
    <property type="entry name" value="Malonyl-Coenzyme A Acyl Carrier Protein, domain 2"/>
    <property type="match status" value="2"/>
</dbReference>
<dbReference type="InterPro" id="IPR050091">
    <property type="entry name" value="PKS_NRPS_Biosynth_Enz"/>
</dbReference>
<dbReference type="SUPFAM" id="SSF47336">
    <property type="entry name" value="ACP-like"/>
    <property type="match status" value="1"/>
</dbReference>
<dbReference type="STRING" id="457427.SSOG_00528"/>
<feature type="domain" description="PKS/mFAS DH" evidence="12">
    <location>
        <begin position="934"/>
        <end position="1206"/>
    </location>
</feature>
<dbReference type="Pfam" id="PF02801">
    <property type="entry name" value="Ketoacyl-synt_C"/>
    <property type="match status" value="2"/>
</dbReference>
<dbReference type="Pfam" id="PF16197">
    <property type="entry name" value="KAsynt_C_assoc"/>
    <property type="match status" value="2"/>
</dbReference>
<dbReference type="SMART" id="SM00822">
    <property type="entry name" value="PKS_KR"/>
    <property type="match status" value="1"/>
</dbReference>
<dbReference type="InterPro" id="IPR016036">
    <property type="entry name" value="Malonyl_transacylase_ACP-bd"/>
</dbReference>
<evidence type="ECO:0000259" key="12">
    <source>
        <dbReference type="PROSITE" id="PS52019"/>
    </source>
</evidence>
<feature type="region of interest" description="C-terminal hotdog fold" evidence="9">
    <location>
        <begin position="1072"/>
        <end position="1206"/>
    </location>
</feature>
<dbReference type="InterPro" id="IPR049900">
    <property type="entry name" value="PKS_mFAS_DH"/>
</dbReference>
<dbReference type="PROSITE" id="PS00012">
    <property type="entry name" value="PHOSPHOPANTETHEINE"/>
    <property type="match status" value="1"/>
</dbReference>
<dbReference type="EMBL" id="GG657754">
    <property type="protein sequence ID" value="EFL20816.1"/>
    <property type="molecule type" value="Genomic_DNA"/>
</dbReference>
<dbReference type="InterPro" id="IPR014030">
    <property type="entry name" value="Ketoacyl_synth_N"/>
</dbReference>
<dbReference type="Pfam" id="PF14765">
    <property type="entry name" value="PS-DH"/>
    <property type="match status" value="1"/>
</dbReference>
<evidence type="ECO:0000259" key="11">
    <source>
        <dbReference type="PROSITE" id="PS52004"/>
    </source>
</evidence>
<dbReference type="GO" id="GO:0006633">
    <property type="term" value="P:fatty acid biosynthetic process"/>
    <property type="evidence" value="ECO:0007669"/>
    <property type="project" value="InterPro"/>
</dbReference>
<dbReference type="InterPro" id="IPR049551">
    <property type="entry name" value="PKS_DH_C"/>
</dbReference>
<dbReference type="InterPro" id="IPR014031">
    <property type="entry name" value="Ketoacyl_synth_C"/>
</dbReference>
<dbReference type="InterPro" id="IPR014043">
    <property type="entry name" value="Acyl_transferase_dom"/>
</dbReference>
<dbReference type="InterPro" id="IPR009081">
    <property type="entry name" value="PP-bd_ACP"/>
</dbReference>
<evidence type="ECO:0000256" key="5">
    <source>
        <dbReference type="ARBA" id="ARBA00022679"/>
    </source>
</evidence>
<keyword evidence="14" id="KW-1185">Reference proteome</keyword>
<comment type="pathway">
    <text evidence="2">Antibiotic biosynthesis.</text>
</comment>
<sequence>MDNEQRLRDYLKRATADLRQTRQRVHELEASAQEPIAIIGMSCRYPGGVSNPEDLWRLVADGKHGIGAFPTDRGWDTEALASSSTTSGGFLYDATDFDADFFGISPREAVAMDPQQRVLLESAWEAIEQAGVDPTALRGSETGVFMGAMTQDYHLGADEGAHGFQLTGNTGSVLSGRIAYTFGLTGPALTVDTACSSSLVALHLADQALRAGECSLALAGGVTVMSSPSTFVEFSRQGGLSPDGLCRSFAESADGTGWAEGIGVLVLERLSDAERNGHPVLALVRGSAVNQDGASNGLTAPNGPSQQRVIQQALINARLSAHQIDAVEAHGTATTLGDPVEAQALLATYGRNRDENRPLLLGSIKSNLSHTQAAAGVAGVIKMVMAMRHGTVPRTLHVDTPSSHVDWSQGAVRLATENIAWPGTGEPRRAAVSSFGISGTNAHVIIEQAPDSQSESEAARAVAPTVLPNAVPVVLSGRTRDALRAQAARLLASLGADAATDGDVATWADAGHGVLDTAFSLATSRSAFAHRAAFVASDRDEIIAGLTALATDQSTPGLVRGAEWGAERGAGKSAFLFSGQGAQRIGMGRELYARFPVFAETLDAALAELDTHLDRPVRETMWGDDAEALDRTGAAQPALFAVEVALFRLVESWGVTPDYVGGHSIGEVAAAHVAGVLSLEDACRLVAARARLMQELPSGGAMVAVQATEDEVVPLLADRVSVAAVNGPSSVVLAGAEDAVAETAARLAEQGRKSNRLRVSHAFHSALMEPMVEDFRAVVAGLEFHDPTVPVVSNLTGAVAAAGELCSPEYWVRHVRETVRFADGVRALCAEGVRTFVELGPDGVLSALARESVPEEAVVVPVLRKDRPEEAAAVAALVRLHVTGVGVDWRAFFAGTGAQRVALPTYAFQRQRFWPAAVAVPGDVRAAGLVSAEHPLLGAAVSLADSDGVVFAGRLSLASHPWLADHVVMGRVLVPGTAFVELAIRAGDEVGCGRVEELTLAAPLVLPERGGVQIQVFVGAPDDTGRRSVKVFSREDGSDELPWAQHAVGVLAAADELPGVGFDAAVWPPVGAEPVELDGFYENRAESGFEYGPVFQGLRAVWRLGAELFVEVALDEGATVSGFGVHPALLDAVLHAAVLTDGEADGGVPFAWEGVSLFASGATTVRARLSCGERGAVSIAVADVVGRPVASVASLVTRPLAADELAVGGGRTVGRDSLFRVEWAPVAEGTDAGPSVVAVVGPDGGLSGGLRDAGISVVGCADLAALAVAEAPMPDVVLAEVATERPGDGVVDSAHATVAQTLGLVQRWLEGERFAGSRLVVVTRGAVGDLAVASVRGLLRSAQSEHPDRITLLDLGDGAVSGAVLSRALAQSEPELAVREGRLAVPRLARVGVPDAVARVWDGPGSVLVTGGTGGLGAVVARHLVAERGVRDLLLVSRRGMASPGAEDLVAELVESGARVEVVACDVADRDALAGVLAGREVSAVVHAAGVLDDGLMGALTPGRVDAVLRPKVDAAWHLHELTRDLDLSAFVVFSSAAGTFGSAGQGSYAAGNAFLDALVEYRRGLGLPGVSLAWGPWDQSDGMVGELSAADRERMHRSGFPPLSVEQGVALFDAAVGAGEPVVLPVRLDLSALRARGEVSPLLRGLIRTPFRRAAVTGLAQRLSGLGEVEQGEVLLDLVRSQVAMVLGHQGVAAIDPGRSFRDLGFDSLMAVELRNGLGAATGLRLPATLVFDYPTAQALVEHLFDELLGSDTGVSAPVGVLPSVADDPVVIVGMACRYPGGVSSPDDLWRLVSGGVDAVGEVPVDRGWDLELSARAGGFLHDAGAFDAAFFGMSPREALATDAQQRLLLETVWEAVERAGVDPVSLRGSRTGVFAGVMYGDYGTLLSGREFDGLRGSGSAPSVASGRVSYTLGFEGPTVTVDTACSSSLVALHLAAQALRAGECSLALAGGVTVMSTPTTFVEFSRQGGLSPDGRCKAFSDSADGVGWGEGVGMLVLERLSDAQRNGHSVLAVLRGSAVNQDGASNGLTAPNGPSQQRVIRQALASGGLSPVDVDAVEAHGTGTTLGDPIEAQALLATYGQDRDRPLLLGSVKSNIGHTQAAAGVAGVIKTVMAMRYGVLPRTLHAEVPSSHVDWTVGAVELVADNTVWPEVGRARRAGVSSFGISGTNAHVILEAAPVVELPVGESEPVVVPGVVPWVVSAKTEAALDAQVDQIASFAGSAGAVDIGFSLAVGRSVFEHRAVLVASGEGVVEAARGVVGHGSLAVVFSGQGAQRLGMGRELYGRFPVFAKALDAVLAHLGDSVRGVMWGEDVEALNRTGSAQPALFAVEVALFRAGGVLWGAAGLRGWAFDRRGRGRACGGCAVVGGRVSAGVGAGSVDAGAAARWGDGGRRGDRGRGPAVAVRAGVDRGGERAVVGGDLRR</sequence>
<keyword evidence="6" id="KW-0045">Antibiotic biosynthesis</keyword>
<keyword evidence="8" id="KW-0012">Acyltransferase</keyword>
<dbReference type="Gene3D" id="1.10.1200.10">
    <property type="entry name" value="ACP-like"/>
    <property type="match status" value="1"/>
</dbReference>
<dbReference type="GO" id="GO:0031177">
    <property type="term" value="F:phosphopantetheine binding"/>
    <property type="evidence" value="ECO:0007669"/>
    <property type="project" value="InterPro"/>
</dbReference>
<protein>
    <submittedName>
        <fullName evidence="13">Modular polyketide synthase</fullName>
    </submittedName>
</protein>
<dbReference type="PROSITE" id="PS50075">
    <property type="entry name" value="CARRIER"/>
    <property type="match status" value="1"/>
</dbReference>
<dbReference type="GO" id="GO:0033068">
    <property type="term" value="P:macrolide biosynthetic process"/>
    <property type="evidence" value="ECO:0007669"/>
    <property type="project" value="UniProtKB-ARBA"/>
</dbReference>
<dbReference type="Pfam" id="PF00550">
    <property type="entry name" value="PP-binding"/>
    <property type="match status" value="1"/>
</dbReference>
<dbReference type="InterPro" id="IPR020841">
    <property type="entry name" value="PKS_Beta-ketoAc_synthase_dom"/>
</dbReference>
<dbReference type="SMART" id="SM00823">
    <property type="entry name" value="PKS_PP"/>
    <property type="match status" value="1"/>
</dbReference>
<dbReference type="SMART" id="SM00825">
    <property type="entry name" value="PKS_KS"/>
    <property type="match status" value="2"/>
</dbReference>
<dbReference type="Pfam" id="PF00698">
    <property type="entry name" value="Acyl_transf_1"/>
    <property type="match status" value="2"/>
</dbReference>
<evidence type="ECO:0000256" key="6">
    <source>
        <dbReference type="ARBA" id="ARBA00023194"/>
    </source>
</evidence>
<dbReference type="Pfam" id="PF22953">
    <property type="entry name" value="SpnB_Rossmann"/>
    <property type="match status" value="1"/>
</dbReference>
<keyword evidence="7" id="KW-0511">Multifunctional enzyme</keyword>
<dbReference type="PROSITE" id="PS00606">
    <property type="entry name" value="KS3_1"/>
    <property type="match status" value="2"/>
</dbReference>
<reference evidence="13 14" key="1">
    <citation type="submission" date="2009-02" db="EMBL/GenBank/DDBJ databases">
        <title>Annotation of Streptomyces hygroscopicus strain ATCC 53653.</title>
        <authorList>
            <consortium name="The Broad Institute Genome Sequencing Platform"/>
            <consortium name="Broad Institute Microbial Sequencing Center"/>
            <person name="Fischbach M."/>
            <person name="Godfrey P."/>
            <person name="Ward D."/>
            <person name="Young S."/>
            <person name="Zeng Q."/>
            <person name="Koehrsen M."/>
            <person name="Alvarado L."/>
            <person name="Berlin A.M."/>
            <person name="Bochicchio J."/>
            <person name="Borenstein D."/>
            <person name="Chapman S.B."/>
            <person name="Chen Z."/>
            <person name="Engels R."/>
            <person name="Freedman E."/>
            <person name="Gellesch M."/>
            <person name="Goldberg J."/>
            <person name="Griggs A."/>
            <person name="Gujja S."/>
            <person name="Heilman E.R."/>
            <person name="Heiman D.I."/>
            <person name="Hepburn T.A."/>
            <person name="Howarth C."/>
            <person name="Jen D."/>
            <person name="Larson L."/>
            <person name="Lewis B."/>
            <person name="Mehta T."/>
            <person name="Park D."/>
            <person name="Pearson M."/>
            <person name="Richards J."/>
            <person name="Roberts A."/>
            <person name="Saif S."/>
            <person name="Shea T.D."/>
            <person name="Shenoy N."/>
            <person name="Sisk P."/>
            <person name="Stolte C."/>
            <person name="Sykes S.N."/>
            <person name="Thomson T."/>
            <person name="Walk T."/>
            <person name="White J."/>
            <person name="Yandava C."/>
            <person name="Straight P."/>
            <person name="Clardy J."/>
            <person name="Hung D."/>
            <person name="Kolter R."/>
            <person name="Mekalanos J."/>
            <person name="Walker S."/>
            <person name="Walsh C.T."/>
            <person name="Wieland-Brown L.C."/>
            <person name="Haas B."/>
            <person name="Nusbaum C."/>
            <person name="Birren B."/>
        </authorList>
    </citation>
    <scope>NUCLEOTIDE SEQUENCE [LARGE SCALE GENOMIC DNA]</scope>
    <source>
        <strain evidence="13 14">ATCC 53653</strain>
    </source>
</reference>
<dbReference type="InterPro" id="IPR032821">
    <property type="entry name" value="PKS_assoc"/>
</dbReference>
<dbReference type="GO" id="GO:0004315">
    <property type="term" value="F:3-oxoacyl-[acyl-carrier-protein] synthase activity"/>
    <property type="evidence" value="ECO:0007669"/>
    <property type="project" value="InterPro"/>
</dbReference>
<dbReference type="HOGENOM" id="CLU_000022_35_2_11"/>
<dbReference type="PANTHER" id="PTHR43775:SF51">
    <property type="entry name" value="INACTIVE PHENOLPHTHIOCEROL SYNTHESIS POLYKETIDE SYNTHASE TYPE I PKS1-RELATED"/>
    <property type="match status" value="1"/>
</dbReference>
<dbReference type="Gene3D" id="3.10.129.110">
    <property type="entry name" value="Polyketide synthase dehydratase"/>
    <property type="match status" value="1"/>
</dbReference>
<dbReference type="Pfam" id="PF21089">
    <property type="entry name" value="PKS_DH_N"/>
    <property type="match status" value="1"/>
</dbReference>
<dbReference type="InterPro" id="IPR036291">
    <property type="entry name" value="NAD(P)-bd_dom_sf"/>
</dbReference>
<dbReference type="OrthoDB" id="9778690at2"/>
<dbReference type="SMART" id="SM00827">
    <property type="entry name" value="PKS_AT"/>
    <property type="match status" value="1"/>
</dbReference>
<dbReference type="InterPro" id="IPR049552">
    <property type="entry name" value="PKS_DH_N"/>
</dbReference>
<organism evidence="13 14">
    <name type="scientific">Streptomyces himastatinicus ATCC 53653</name>
    <dbReference type="NCBI Taxonomy" id="457427"/>
    <lineage>
        <taxon>Bacteria</taxon>
        <taxon>Bacillati</taxon>
        <taxon>Actinomycetota</taxon>
        <taxon>Actinomycetes</taxon>
        <taxon>Kitasatosporales</taxon>
        <taxon>Streptomycetaceae</taxon>
        <taxon>Streptomyces</taxon>
        <taxon>Streptomyces violaceusniger group</taxon>
    </lineage>
</organism>
<evidence type="ECO:0000313" key="13">
    <source>
        <dbReference type="EMBL" id="EFL20816.1"/>
    </source>
</evidence>
<dbReference type="SMART" id="SM01294">
    <property type="entry name" value="PKS_PP_betabranch"/>
    <property type="match status" value="1"/>
</dbReference>
<dbReference type="SUPFAM" id="SSF53901">
    <property type="entry name" value="Thiolase-like"/>
    <property type="match status" value="2"/>
</dbReference>
<dbReference type="Pfam" id="PF08990">
    <property type="entry name" value="Docking"/>
    <property type="match status" value="1"/>
</dbReference>
<dbReference type="InterPro" id="IPR057326">
    <property type="entry name" value="KR_dom"/>
</dbReference>
<evidence type="ECO:0000259" key="10">
    <source>
        <dbReference type="PROSITE" id="PS50075"/>
    </source>
</evidence>
<dbReference type="InterPro" id="IPR036736">
    <property type="entry name" value="ACP-like_sf"/>
</dbReference>
<dbReference type="PROSITE" id="PS52004">
    <property type="entry name" value="KS3_2"/>
    <property type="match status" value="2"/>
</dbReference>
<evidence type="ECO:0000256" key="1">
    <source>
        <dbReference type="ARBA" id="ARBA00001957"/>
    </source>
</evidence>
<evidence type="ECO:0000313" key="14">
    <source>
        <dbReference type="Proteomes" id="UP000003963"/>
    </source>
</evidence>
<dbReference type="Pfam" id="PF00109">
    <property type="entry name" value="ketoacyl-synt"/>
    <property type="match status" value="2"/>
</dbReference>
<dbReference type="InterPro" id="IPR001227">
    <property type="entry name" value="Ac_transferase_dom_sf"/>
</dbReference>
<feature type="domain" description="Ketosynthase family 3 (KS3)" evidence="11">
    <location>
        <begin position="1768"/>
        <end position="2178"/>
    </location>
</feature>
<dbReference type="Pfam" id="PF08659">
    <property type="entry name" value="KR"/>
    <property type="match status" value="1"/>
</dbReference>
<dbReference type="FunFam" id="1.10.1200.10:FF:000007">
    <property type="entry name" value="Probable polyketide synthase pks17"/>
    <property type="match status" value="1"/>
</dbReference>
<proteinExistence type="predicted"/>
<dbReference type="InterPro" id="IPR020807">
    <property type="entry name" value="PKS_DH"/>
</dbReference>
<keyword evidence="5" id="KW-0808">Transferase</keyword>
<keyword evidence="4" id="KW-0597">Phosphoprotein</keyword>
<name>D9WB22_9ACTN</name>
<dbReference type="Gene3D" id="3.40.47.10">
    <property type="match status" value="2"/>
</dbReference>
<feature type="region of interest" description="N-terminal hotdog fold" evidence="9">
    <location>
        <begin position="934"/>
        <end position="1058"/>
    </location>
</feature>
<dbReference type="InterPro" id="IPR055123">
    <property type="entry name" value="SpnB-like_Rossmann"/>
</dbReference>
<evidence type="ECO:0000256" key="3">
    <source>
        <dbReference type="ARBA" id="ARBA00022450"/>
    </source>
</evidence>
<accession>D9WB22</accession>
<keyword evidence="3" id="KW-0596">Phosphopantetheine</keyword>
<dbReference type="InterPro" id="IPR015083">
    <property type="entry name" value="NorB/c/GfsB-D-like_docking"/>
</dbReference>
<dbReference type="SUPFAM" id="SSF52151">
    <property type="entry name" value="FabD/lysophospholipase-like"/>
    <property type="match status" value="2"/>
</dbReference>
<dbReference type="FunFam" id="3.40.366.10:FF:000002">
    <property type="entry name" value="Probable polyketide synthase 2"/>
    <property type="match status" value="1"/>
</dbReference>
<dbReference type="SMART" id="SM00826">
    <property type="entry name" value="PKS_DH"/>
    <property type="match status" value="1"/>
</dbReference>
<feature type="domain" description="Ketosynthase family 3 (KS3)" evidence="11">
    <location>
        <begin position="33"/>
        <end position="448"/>
    </location>
</feature>
<comment type="cofactor">
    <cofactor evidence="1">
        <name>pantetheine 4'-phosphate</name>
        <dbReference type="ChEBI" id="CHEBI:47942"/>
    </cofactor>
</comment>
<dbReference type="InterPro" id="IPR042104">
    <property type="entry name" value="PKS_dehydratase_sf"/>
</dbReference>
<dbReference type="PANTHER" id="PTHR43775">
    <property type="entry name" value="FATTY ACID SYNTHASE"/>
    <property type="match status" value="1"/>
</dbReference>
<dbReference type="CDD" id="cd00833">
    <property type="entry name" value="PKS"/>
    <property type="match status" value="2"/>
</dbReference>
<feature type="domain" description="Carrier" evidence="10">
    <location>
        <begin position="1674"/>
        <end position="1749"/>
    </location>
</feature>
<dbReference type="FunFam" id="3.40.47.10:FF:000019">
    <property type="entry name" value="Polyketide synthase type I"/>
    <property type="match status" value="2"/>
</dbReference>
<evidence type="ECO:0000256" key="2">
    <source>
        <dbReference type="ARBA" id="ARBA00004792"/>
    </source>
</evidence>
<dbReference type="InterPro" id="IPR006162">
    <property type="entry name" value="Ppantetheine_attach_site"/>
</dbReference>
<evidence type="ECO:0000256" key="7">
    <source>
        <dbReference type="ARBA" id="ARBA00023268"/>
    </source>
</evidence>
<dbReference type="GO" id="GO:0004312">
    <property type="term" value="F:fatty acid synthase activity"/>
    <property type="evidence" value="ECO:0007669"/>
    <property type="project" value="TreeGrafter"/>
</dbReference>